<reference evidence="1 2" key="1">
    <citation type="submission" date="2021-09" db="EMBL/GenBank/DDBJ databases">
        <title>Genomic insights and catalytic innovation underlie evolution of tropane alkaloids biosynthesis.</title>
        <authorList>
            <person name="Wang Y.-J."/>
            <person name="Tian T."/>
            <person name="Huang J.-P."/>
            <person name="Huang S.-X."/>
        </authorList>
    </citation>
    <scope>NUCLEOTIDE SEQUENCE [LARGE SCALE GENOMIC DNA]</scope>
    <source>
        <strain evidence="1">KIB-2018</strain>
        <tissue evidence="1">Leaf</tissue>
    </source>
</reference>
<gene>
    <name evidence="1" type="ORF">K2173_012116</name>
</gene>
<organism evidence="1 2">
    <name type="scientific">Erythroxylum novogranatense</name>
    <dbReference type="NCBI Taxonomy" id="1862640"/>
    <lineage>
        <taxon>Eukaryota</taxon>
        <taxon>Viridiplantae</taxon>
        <taxon>Streptophyta</taxon>
        <taxon>Embryophyta</taxon>
        <taxon>Tracheophyta</taxon>
        <taxon>Spermatophyta</taxon>
        <taxon>Magnoliopsida</taxon>
        <taxon>eudicotyledons</taxon>
        <taxon>Gunneridae</taxon>
        <taxon>Pentapetalae</taxon>
        <taxon>rosids</taxon>
        <taxon>fabids</taxon>
        <taxon>Malpighiales</taxon>
        <taxon>Erythroxylaceae</taxon>
        <taxon>Erythroxylum</taxon>
    </lineage>
</organism>
<accession>A0AAV8SR29</accession>
<dbReference type="EMBL" id="JAIWQS010000009">
    <property type="protein sequence ID" value="KAJ8754727.1"/>
    <property type="molecule type" value="Genomic_DNA"/>
</dbReference>
<dbReference type="AlphaFoldDB" id="A0AAV8SR29"/>
<evidence type="ECO:0000313" key="2">
    <source>
        <dbReference type="Proteomes" id="UP001159364"/>
    </source>
</evidence>
<comment type="caution">
    <text evidence="1">The sequence shown here is derived from an EMBL/GenBank/DDBJ whole genome shotgun (WGS) entry which is preliminary data.</text>
</comment>
<protein>
    <submittedName>
        <fullName evidence="1">Uncharacterized protein</fullName>
    </submittedName>
</protein>
<dbReference type="Proteomes" id="UP001159364">
    <property type="component" value="Linkage Group LG09"/>
</dbReference>
<keyword evidence="2" id="KW-1185">Reference proteome</keyword>
<name>A0AAV8SR29_9ROSI</name>
<evidence type="ECO:0000313" key="1">
    <source>
        <dbReference type="EMBL" id="KAJ8754727.1"/>
    </source>
</evidence>
<proteinExistence type="predicted"/>
<sequence>MKGNKRSGSLPLGFGAAFPKIKSLNLAGNEISGQSSDFSQMNSIADWYEMVQLTAKKLGLWREMLERLKRTGYCMTRKI</sequence>